<feature type="region of interest" description="Disordered" evidence="1">
    <location>
        <begin position="194"/>
        <end position="220"/>
    </location>
</feature>
<dbReference type="InterPro" id="IPR036689">
    <property type="entry name" value="ESAT-6-like_sf"/>
</dbReference>
<proteinExistence type="predicted"/>
<dbReference type="Proteomes" id="UP000517916">
    <property type="component" value="Unassembled WGS sequence"/>
</dbReference>
<feature type="compositionally biased region" description="Basic and acidic residues" evidence="1">
    <location>
        <begin position="321"/>
        <end position="339"/>
    </location>
</feature>
<dbReference type="RefSeq" id="WP_182840387.1">
    <property type="nucleotide sequence ID" value="NZ_BAAABQ010000009.1"/>
</dbReference>
<dbReference type="SUPFAM" id="SSF140453">
    <property type="entry name" value="EsxAB dimer-like"/>
    <property type="match status" value="1"/>
</dbReference>
<keyword evidence="3" id="KW-1185">Reference proteome</keyword>
<sequence>MAVSQGHLDYLSQISRQLGVTDPVEQYYAPVVGKPSALHEEAERWRAAAKVAAEVTDSLKRSLGGLDAAWQGKDADSFVAYMQGFGLSGNDLSDAMNAMADALDQTADGVHKLVTEMGEVLADSAESVSGAMAVPVHGDKRAAEYLDDQHRPTRQLFEAVRDVLEAFTKLCDGVHGEDPFSKITVKHEVPAQNWSYDYGDKPKQPVAPPPPPAAAQPTAAAAAAAAGAHAGGGGGGGAAPHAGGGGGGFAMPAAAGAGAAPAAPTGPGSMTGATPPAAEPFTAPPAAAAAHAGAPGQPGAPGAGGMMGGGMMGGGQGGGKGGEDQEHKAKIRLSGDLRDLLGAPEKTAPPVIGEER</sequence>
<accession>A0ABR6BX82</accession>
<dbReference type="InterPro" id="IPR010310">
    <property type="entry name" value="T7SS_ESAT-6-like"/>
</dbReference>
<gene>
    <name evidence="2" type="ORF">BC739_008760</name>
</gene>
<evidence type="ECO:0000313" key="3">
    <source>
        <dbReference type="Proteomes" id="UP000517916"/>
    </source>
</evidence>
<evidence type="ECO:0000256" key="1">
    <source>
        <dbReference type="SAM" id="MobiDB-lite"/>
    </source>
</evidence>
<dbReference type="EMBL" id="JACJID010000009">
    <property type="protein sequence ID" value="MBA8931508.1"/>
    <property type="molecule type" value="Genomic_DNA"/>
</dbReference>
<evidence type="ECO:0000313" key="2">
    <source>
        <dbReference type="EMBL" id="MBA8931508.1"/>
    </source>
</evidence>
<feature type="compositionally biased region" description="Gly residues" evidence="1">
    <location>
        <begin position="299"/>
        <end position="320"/>
    </location>
</feature>
<comment type="caution">
    <text evidence="2">The sequence shown here is derived from an EMBL/GenBank/DDBJ whole genome shotgun (WGS) entry which is preliminary data.</text>
</comment>
<reference evidence="2 3" key="1">
    <citation type="submission" date="2020-08" db="EMBL/GenBank/DDBJ databases">
        <title>Genomic Encyclopedia of Archaeal and Bacterial Type Strains, Phase II (KMG-II): from individual species to whole genera.</title>
        <authorList>
            <person name="Goeker M."/>
        </authorList>
    </citation>
    <scope>NUCLEOTIDE SEQUENCE [LARGE SCALE GENOMIC DNA]</scope>
    <source>
        <strain evidence="2 3">DSM 43850</strain>
    </source>
</reference>
<dbReference type="Gene3D" id="1.10.287.1060">
    <property type="entry name" value="ESAT-6-like"/>
    <property type="match status" value="1"/>
</dbReference>
<feature type="compositionally biased region" description="Pro residues" evidence="1">
    <location>
        <begin position="205"/>
        <end position="214"/>
    </location>
</feature>
<feature type="region of interest" description="Disordered" evidence="1">
    <location>
        <begin position="255"/>
        <end position="356"/>
    </location>
</feature>
<dbReference type="Pfam" id="PF06013">
    <property type="entry name" value="WXG100"/>
    <property type="match status" value="1"/>
</dbReference>
<protein>
    <submittedName>
        <fullName evidence="2">Uncharacterized protein YukE</fullName>
    </submittedName>
</protein>
<name>A0ABR6BX82_9PSEU</name>
<organism evidence="2 3">
    <name type="scientific">Kutzneria viridogrisea</name>
    <dbReference type="NCBI Taxonomy" id="47990"/>
    <lineage>
        <taxon>Bacteria</taxon>
        <taxon>Bacillati</taxon>
        <taxon>Actinomycetota</taxon>
        <taxon>Actinomycetes</taxon>
        <taxon>Pseudonocardiales</taxon>
        <taxon>Pseudonocardiaceae</taxon>
        <taxon>Kutzneria</taxon>
    </lineage>
</organism>
<feature type="compositionally biased region" description="Low complexity" evidence="1">
    <location>
        <begin position="255"/>
        <end position="297"/>
    </location>
</feature>